<proteinExistence type="predicted"/>
<name>A0A3Q9QWL1_9BACI</name>
<reference evidence="1 2" key="1">
    <citation type="submission" date="2017-07" db="EMBL/GenBank/DDBJ databases">
        <title>The complete genome sequence of Bacillus mesonae strain H20-5, an efficient strain improving plant abiotic stress resistance.</title>
        <authorList>
            <person name="Kim S.Y."/>
            <person name="Song H."/>
            <person name="Sang M.K."/>
            <person name="Weon H.-Y."/>
            <person name="Song J."/>
        </authorList>
    </citation>
    <scope>NUCLEOTIDE SEQUENCE [LARGE SCALE GENOMIC DNA]</scope>
    <source>
        <strain evidence="1 2">H20-5</strain>
    </source>
</reference>
<dbReference type="KEGG" id="nmk:CHR53_05955"/>
<sequence>MNLEDVKEFAEGAKVEIYIHDQEGGDQAPAVKKAIKKVLLCPDKTHLRFYFDDFYFLAVPLESDVSWSDHQWAAFDSGSGLTYTFKKVQVL</sequence>
<gene>
    <name evidence="1" type="ORF">CHR53_05955</name>
</gene>
<dbReference type="AlphaFoldDB" id="A0A3Q9QWL1"/>
<protein>
    <submittedName>
        <fullName evidence="1">Uncharacterized protein</fullName>
    </submittedName>
</protein>
<organism evidence="1 2">
    <name type="scientific">Neobacillus mesonae</name>
    <dbReference type="NCBI Taxonomy" id="1193713"/>
    <lineage>
        <taxon>Bacteria</taxon>
        <taxon>Bacillati</taxon>
        <taxon>Bacillota</taxon>
        <taxon>Bacilli</taxon>
        <taxon>Bacillales</taxon>
        <taxon>Bacillaceae</taxon>
        <taxon>Neobacillus</taxon>
    </lineage>
</organism>
<dbReference type="OrthoDB" id="2909996at2"/>
<keyword evidence="2" id="KW-1185">Reference proteome</keyword>
<evidence type="ECO:0000313" key="1">
    <source>
        <dbReference type="EMBL" id="AZU64866.1"/>
    </source>
</evidence>
<dbReference type="Proteomes" id="UP000282892">
    <property type="component" value="Chromosome"/>
</dbReference>
<dbReference type="STRING" id="1193713.GCA_001636315_03719"/>
<evidence type="ECO:0000313" key="2">
    <source>
        <dbReference type="Proteomes" id="UP000282892"/>
    </source>
</evidence>
<dbReference type="EMBL" id="CP022572">
    <property type="protein sequence ID" value="AZU64866.1"/>
    <property type="molecule type" value="Genomic_DNA"/>
</dbReference>
<accession>A0A3Q9QWL1</accession>